<organism evidence="1 2">
    <name type="scientific">Micromonospora avicenniae</name>
    <dbReference type="NCBI Taxonomy" id="1198245"/>
    <lineage>
        <taxon>Bacteria</taxon>
        <taxon>Bacillati</taxon>
        <taxon>Actinomycetota</taxon>
        <taxon>Actinomycetes</taxon>
        <taxon>Micromonosporales</taxon>
        <taxon>Micromonosporaceae</taxon>
        <taxon>Micromonospora</taxon>
    </lineage>
</organism>
<accession>A0A1N6VHK4</accession>
<dbReference type="STRING" id="1198245.SAMN05444858_104122"/>
<protein>
    <submittedName>
        <fullName evidence="1">Uncharacterized protein</fullName>
    </submittedName>
</protein>
<evidence type="ECO:0000313" key="2">
    <source>
        <dbReference type="Proteomes" id="UP000186004"/>
    </source>
</evidence>
<keyword evidence="2" id="KW-1185">Reference proteome</keyword>
<dbReference type="EMBL" id="FTNF01000004">
    <property type="protein sequence ID" value="SIQ77332.1"/>
    <property type="molecule type" value="Genomic_DNA"/>
</dbReference>
<proteinExistence type="predicted"/>
<dbReference type="Proteomes" id="UP000186004">
    <property type="component" value="Unassembled WGS sequence"/>
</dbReference>
<dbReference type="AlphaFoldDB" id="A0A1N6VHK4"/>
<reference evidence="1 2" key="1">
    <citation type="submission" date="2017-01" db="EMBL/GenBank/DDBJ databases">
        <authorList>
            <person name="Mah S.A."/>
            <person name="Swanson W.J."/>
            <person name="Moy G.W."/>
            <person name="Vacquier V.D."/>
        </authorList>
    </citation>
    <scope>NUCLEOTIDE SEQUENCE [LARGE SCALE GENOMIC DNA]</scope>
    <source>
        <strain evidence="1 2">DSM 45758</strain>
    </source>
</reference>
<gene>
    <name evidence="1" type="ORF">SAMN05444858_104122</name>
</gene>
<evidence type="ECO:0000313" key="1">
    <source>
        <dbReference type="EMBL" id="SIQ77332.1"/>
    </source>
</evidence>
<sequence length="38" mass="4156">MSSFLLDLDHDTPDRAVRPLDEVFNLAAQLAAQTGETP</sequence>
<name>A0A1N6VHK4_9ACTN</name>